<evidence type="ECO:0000256" key="7">
    <source>
        <dbReference type="ARBA" id="ARBA00022958"/>
    </source>
</evidence>
<evidence type="ECO:0000256" key="3">
    <source>
        <dbReference type="ARBA" id="ARBA00022448"/>
    </source>
</evidence>
<feature type="compositionally biased region" description="Low complexity" evidence="11">
    <location>
        <begin position="1038"/>
        <end position="1048"/>
    </location>
</feature>
<evidence type="ECO:0000259" key="13">
    <source>
        <dbReference type="Pfam" id="PF02705"/>
    </source>
</evidence>
<evidence type="ECO:0000256" key="11">
    <source>
        <dbReference type="SAM" id="MobiDB-lite"/>
    </source>
</evidence>
<evidence type="ECO:0000313" key="15">
    <source>
        <dbReference type="EMBL" id="KAF2575714.1"/>
    </source>
</evidence>
<feature type="transmembrane region" description="Helical" evidence="12">
    <location>
        <begin position="487"/>
        <end position="505"/>
    </location>
</feature>
<dbReference type="InterPro" id="IPR053951">
    <property type="entry name" value="K_trans_N"/>
</dbReference>
<evidence type="ECO:0000256" key="10">
    <source>
        <dbReference type="ARBA" id="ARBA00023136"/>
    </source>
</evidence>
<feature type="transmembrane region" description="Helical" evidence="12">
    <location>
        <begin position="63"/>
        <end position="84"/>
    </location>
</feature>
<evidence type="ECO:0000256" key="1">
    <source>
        <dbReference type="ARBA" id="ARBA00004651"/>
    </source>
</evidence>
<dbReference type="InterPro" id="IPR053952">
    <property type="entry name" value="K_trans_C"/>
</dbReference>
<organism evidence="15">
    <name type="scientific">Brassica cretica</name>
    <name type="common">Mustard</name>
    <dbReference type="NCBI Taxonomy" id="69181"/>
    <lineage>
        <taxon>Eukaryota</taxon>
        <taxon>Viridiplantae</taxon>
        <taxon>Streptophyta</taxon>
        <taxon>Embryophyta</taxon>
        <taxon>Tracheophyta</taxon>
        <taxon>Spermatophyta</taxon>
        <taxon>Magnoliopsida</taxon>
        <taxon>eudicotyledons</taxon>
        <taxon>Gunneridae</taxon>
        <taxon>Pentapetalae</taxon>
        <taxon>rosids</taxon>
        <taxon>malvids</taxon>
        <taxon>Brassicales</taxon>
        <taxon>Brassicaceae</taxon>
        <taxon>Brassiceae</taxon>
        <taxon>Brassica</taxon>
    </lineage>
</organism>
<keyword evidence="8 12" id="KW-1133">Transmembrane helix</keyword>
<feature type="transmembrane region" description="Helical" evidence="12">
    <location>
        <begin position="322"/>
        <end position="342"/>
    </location>
</feature>
<evidence type="ECO:0000256" key="9">
    <source>
        <dbReference type="ARBA" id="ARBA00023065"/>
    </source>
</evidence>
<feature type="transmembrane region" description="Helical" evidence="12">
    <location>
        <begin position="96"/>
        <end position="116"/>
    </location>
</feature>
<feature type="region of interest" description="Disordered" evidence="11">
    <location>
        <begin position="971"/>
        <end position="1058"/>
    </location>
</feature>
<keyword evidence="4" id="KW-0633">Potassium transport</keyword>
<proteinExistence type="inferred from homology"/>
<evidence type="ECO:0000256" key="6">
    <source>
        <dbReference type="ARBA" id="ARBA00022737"/>
    </source>
</evidence>
<evidence type="ECO:0000259" key="14">
    <source>
        <dbReference type="Pfam" id="PF22776"/>
    </source>
</evidence>
<feature type="transmembrane region" description="Helical" evidence="12">
    <location>
        <begin position="20"/>
        <end position="42"/>
    </location>
</feature>
<comment type="caution">
    <text evidence="15">The sequence shown here is derived from an EMBL/GenBank/DDBJ whole genome shotgun (WGS) entry which is preliminary data.</text>
</comment>
<dbReference type="Pfam" id="PF01436">
    <property type="entry name" value="NHL"/>
    <property type="match status" value="2"/>
</dbReference>
<feature type="transmembrane region" description="Helical" evidence="12">
    <location>
        <begin position="408"/>
        <end position="425"/>
    </location>
</feature>
<feature type="domain" description="K+ potassium transporter integral membrane" evidence="13">
    <location>
        <begin position="23"/>
        <end position="179"/>
    </location>
</feature>
<feature type="transmembrane region" description="Helical" evidence="12">
    <location>
        <begin position="380"/>
        <end position="402"/>
    </location>
</feature>
<feature type="domain" description="K+ potassium transporter C-terminal" evidence="14">
    <location>
        <begin position="541"/>
        <end position="770"/>
    </location>
</feature>
<gene>
    <name evidence="15" type="ORF">F2Q70_00006131</name>
</gene>
<keyword evidence="10 12" id="KW-0472">Membrane</keyword>
<feature type="transmembrane region" description="Helical" evidence="12">
    <location>
        <begin position="354"/>
        <end position="373"/>
    </location>
</feature>
<dbReference type="Pfam" id="PF02705">
    <property type="entry name" value="K_trans"/>
    <property type="match status" value="2"/>
</dbReference>
<keyword evidence="9" id="KW-0406">Ion transport</keyword>
<keyword evidence="5 12" id="KW-0812">Transmembrane</keyword>
<dbReference type="Gene3D" id="2.120.10.30">
    <property type="entry name" value="TolB, C-terminal domain"/>
    <property type="match status" value="2"/>
</dbReference>
<dbReference type="EMBL" id="QGKY02001015">
    <property type="protein sequence ID" value="KAF2575714.1"/>
    <property type="molecule type" value="Genomic_DNA"/>
</dbReference>
<feature type="transmembrane region" description="Helical" evidence="12">
    <location>
        <begin position="272"/>
        <end position="297"/>
    </location>
</feature>
<keyword evidence="3" id="KW-0813">Transport</keyword>
<evidence type="ECO:0000256" key="4">
    <source>
        <dbReference type="ARBA" id="ARBA00022538"/>
    </source>
</evidence>
<evidence type="ECO:0008006" key="16">
    <source>
        <dbReference type="Google" id="ProtNLM"/>
    </source>
</evidence>
<comment type="similarity">
    <text evidence="2">Belongs to the HAK/KUP transporter (TC 2.A.72.3) family.</text>
</comment>
<sequence length="1477" mass="166554">MDLERLSPRNQLKKESWWSVLTLAYQSLGVVYGDLATSPLYVYKSTFAEDIQHSGTNEEIFGVLSLVFWTLTLIPLLKYVFIVLHADDNGEGGTFALYSLLSALCSVAMLESGWSLKNTLEKHKVLQNMLLVLALIGTCMVIGDGVLTPAISVFSAVSGLELSMSKEQHQFNPLAVLALLSSQSISLFFSALAPLVYTTSSTGTLMFTKLCLLITSTSSSRKLGNAIAFTFAVYPSLILAYMGQAAYLSKHHVLESDYRIGFYVSVPEKIRWPVFAIAILAAVVGSQAIITGTFSIIKQCTSLGCFPKVKIVHTSSKMHGQIYIPEINWTLMLLCLSVTVGFRDTKHISNASGLAVITVMLVTTCLMSLVIVLCWRKSTLYALAFIFFFGTIKSLYFSASLIKFREGAWVPLALSFIFLLVMYLWHYGTVMRYEFDVQNKVYWGRFGGYYRYASNDLPDVTSNRLILAQKHSLRASLHLILLRNNRISLLLSISFIFLLLMYLWHYGTVKRYEFDVQNKVSVNWLLTLFGSSNLGIVRVRGIGVISTELVSGVPAIFFHFVTNLPAFHQVVVFLCVKSVPVPRVKPEERFLVGRVGPKEYRLYLCIARYGYRDVHKDDVEFEQDLVCSIAEFIRSDKAFDYELDPGNESERLTVVAASSSSLEGVQIYEDDCFDKREQSSSLEPRVKKRVRFVLPESSRIDRHAEEELRELAEAREAGMAFIMGHSYVRAKAGSSVVKKVAINFGYDFLRRNSRGLCYGLSTPHASTLEVDGKPKLVSGSQEGYTGHVDGKLKEAKMNRPRGLAIDDSGNIYVADTNNMVIRKISDAGVSTIATGGRFSDDFDLIYVSSTCSLLVIDRGNQVIREIQLHDHDCSHHEPETDLHLGTALLVAAAFFGYMFALLVRRIRSLFSSFRHDNNKRHVAKPNMTMAPYQRFPRAVRQPLIPPQYEPENEEGFLGSLGKLVVKTGSSVSEMMTGPRKVTPQDFHYHHPQQPNQWPVQESFAIPEEDGPPALEPRSGTNQDKPYLRAQGTNQNRPYYQDCDQYQSQQKRKVNDTEDNRENEIVFGAVQEQDGRREAMVIKAVDFKEAVNDQRNLRPRINYMGYSSHQNPFKGLKFFTLLHNTTHLTFIRVLFLCSSDGKPKLVSGSQEGYTGHVDGKLKEAKMNRPRGLAIDDSGNIYVADTNNMVIRKISDAGVSTIATGGRFSDDFDLIYVSSTCSLLVIDRGNQVIREIQLHDHDCSHHEPETDLHLGTALLVAAAFFGYMFALLVRRVRSLFSSFRHDNKRYVAKPNMTMAPYQRYPRPVRQPLIPPQHEPESEEGFLGSLGKLVVKTGSSVSEMMTGPRKVTPQDFHYHHPQQPNQWPVQESFAIPEEDGPPALEPRSGSNPDKPYLRAQGTNQNRSYYQDCDQYQNQKKRNVNNTDDNRENEIVFGAVQEQDGRREAMVIKAVDFKEAMNDQRNIRPRINYMGYSSQVY</sequence>
<dbReference type="PANTHER" id="PTHR30540:SF10">
    <property type="entry name" value="POTASSIUM TRANSPORTER 8"/>
    <property type="match status" value="1"/>
</dbReference>
<keyword evidence="6" id="KW-0677">Repeat</keyword>
<dbReference type="SUPFAM" id="SSF63829">
    <property type="entry name" value="Calcium-dependent phosphotriesterase"/>
    <property type="match status" value="1"/>
</dbReference>
<dbReference type="InterPro" id="IPR003855">
    <property type="entry name" value="K+_transporter"/>
</dbReference>
<dbReference type="GO" id="GO:0005886">
    <property type="term" value="C:plasma membrane"/>
    <property type="evidence" value="ECO:0007669"/>
    <property type="project" value="UniProtKB-SubCell"/>
</dbReference>
<evidence type="ECO:0000256" key="8">
    <source>
        <dbReference type="ARBA" id="ARBA00022989"/>
    </source>
</evidence>
<feature type="region of interest" description="Disordered" evidence="11">
    <location>
        <begin position="1338"/>
        <end position="1404"/>
    </location>
</feature>
<feature type="transmembrane region" description="Helical" evidence="12">
    <location>
        <begin position="128"/>
        <end position="154"/>
    </location>
</feature>
<comment type="subcellular location">
    <subcellularLocation>
        <location evidence="1">Cell membrane</location>
        <topology evidence="1">Multi-pass membrane protein</topology>
    </subcellularLocation>
</comment>
<dbReference type="PANTHER" id="PTHR30540">
    <property type="entry name" value="OSMOTIC STRESS POTASSIUM TRANSPORTER"/>
    <property type="match status" value="1"/>
</dbReference>
<dbReference type="GO" id="GO:0015079">
    <property type="term" value="F:potassium ion transmembrane transporter activity"/>
    <property type="evidence" value="ECO:0007669"/>
    <property type="project" value="InterPro"/>
</dbReference>
<name>A0A8S9J0W9_BRACR</name>
<dbReference type="InterPro" id="IPR001258">
    <property type="entry name" value="NHL_repeat"/>
</dbReference>
<keyword evidence="7" id="KW-0630">Potassium</keyword>
<feature type="transmembrane region" description="Helical" evidence="12">
    <location>
        <begin position="226"/>
        <end position="247"/>
    </location>
</feature>
<reference evidence="15" key="1">
    <citation type="submission" date="2019-12" db="EMBL/GenBank/DDBJ databases">
        <title>Genome sequencing and annotation of Brassica cretica.</title>
        <authorList>
            <person name="Studholme D.J."/>
            <person name="Sarris P.F."/>
        </authorList>
    </citation>
    <scope>NUCLEOTIDE SEQUENCE</scope>
    <source>
        <strain evidence="15">PFS-102/07</strain>
        <tissue evidence="15">Leaf</tissue>
    </source>
</reference>
<evidence type="ECO:0000256" key="2">
    <source>
        <dbReference type="ARBA" id="ARBA00008440"/>
    </source>
</evidence>
<protein>
    <recommendedName>
        <fullName evidence="16">Potassium transporter</fullName>
    </recommendedName>
</protein>
<feature type="domain" description="K+ potassium transporter integral membrane" evidence="13">
    <location>
        <begin position="227"/>
        <end position="441"/>
    </location>
</feature>
<accession>A0A8S9J0W9</accession>
<dbReference type="InterPro" id="IPR011042">
    <property type="entry name" value="6-blade_b-propeller_TolB-like"/>
</dbReference>
<dbReference type="Pfam" id="PF22776">
    <property type="entry name" value="K_trans_C"/>
    <property type="match status" value="1"/>
</dbReference>
<evidence type="ECO:0000256" key="5">
    <source>
        <dbReference type="ARBA" id="ARBA00022692"/>
    </source>
</evidence>
<evidence type="ECO:0000256" key="12">
    <source>
        <dbReference type="SAM" id="Phobius"/>
    </source>
</evidence>